<gene>
    <name evidence="3" type="ORF">D0T11_06085</name>
</gene>
<organism evidence="3 4">
    <name type="scientific">Hymenobacter rubripertinctus</name>
    <dbReference type="NCBI Taxonomy" id="2029981"/>
    <lineage>
        <taxon>Bacteria</taxon>
        <taxon>Pseudomonadati</taxon>
        <taxon>Bacteroidota</taxon>
        <taxon>Cytophagia</taxon>
        <taxon>Cytophagales</taxon>
        <taxon>Hymenobacteraceae</taxon>
        <taxon>Hymenobacter</taxon>
    </lineage>
</organism>
<reference evidence="3 4" key="2">
    <citation type="submission" date="2019-01" db="EMBL/GenBank/DDBJ databases">
        <title>Hymenobacter humicola sp. nov., isolated from soils in Antarctica.</title>
        <authorList>
            <person name="Sedlacek I."/>
            <person name="Holochova P."/>
            <person name="Kralova S."/>
            <person name="Pantucek R."/>
            <person name="Stankova E."/>
            <person name="Vrbovska V."/>
            <person name="Kristofova L."/>
            <person name="Svec P."/>
            <person name="Busse H.-J."/>
        </authorList>
    </citation>
    <scope>NUCLEOTIDE SEQUENCE [LARGE SCALE GENOMIC DNA]</scope>
    <source>
        <strain evidence="3 4">CCM 8852</strain>
    </source>
</reference>
<dbReference type="EMBL" id="QYCN01000006">
    <property type="protein sequence ID" value="RIY12204.1"/>
    <property type="molecule type" value="Genomic_DNA"/>
</dbReference>
<accession>A0A418R4A8</accession>
<proteinExistence type="predicted"/>
<protein>
    <submittedName>
        <fullName evidence="3">Uncharacterized protein</fullName>
    </submittedName>
</protein>
<sequence>MKKTLLLAAVLAFSTAAFAQEVKTTTRDNTTGAKTTVTERDNGTVKVESRTGRTEAGEVVHDTKRGTKRVARKTGNAVETGAKKTGWAVKKGAKAVKNKAEDIVD</sequence>
<evidence type="ECO:0000256" key="2">
    <source>
        <dbReference type="SAM" id="SignalP"/>
    </source>
</evidence>
<feature type="region of interest" description="Disordered" evidence="1">
    <location>
        <begin position="25"/>
        <end position="76"/>
    </location>
</feature>
<feature type="compositionally biased region" description="Polar residues" evidence="1">
    <location>
        <begin position="27"/>
        <end position="36"/>
    </location>
</feature>
<name>A0A418R4A8_9BACT</name>
<dbReference type="AlphaFoldDB" id="A0A418R4A8"/>
<keyword evidence="2" id="KW-0732">Signal</keyword>
<evidence type="ECO:0000256" key="1">
    <source>
        <dbReference type="SAM" id="MobiDB-lite"/>
    </source>
</evidence>
<reference evidence="3 4" key="1">
    <citation type="submission" date="2018-09" db="EMBL/GenBank/DDBJ databases">
        <authorList>
            <person name="Zeman M."/>
            <person name="Pardy F."/>
        </authorList>
    </citation>
    <scope>NUCLEOTIDE SEQUENCE [LARGE SCALE GENOMIC DNA]</scope>
    <source>
        <strain evidence="3 4">CCM 8852</strain>
    </source>
</reference>
<evidence type="ECO:0000313" key="3">
    <source>
        <dbReference type="EMBL" id="RIY12204.1"/>
    </source>
</evidence>
<feature type="signal peptide" evidence="2">
    <location>
        <begin position="1"/>
        <end position="19"/>
    </location>
</feature>
<dbReference type="RefSeq" id="WP_119654886.1">
    <property type="nucleotide sequence ID" value="NZ_JBHUOI010000041.1"/>
</dbReference>
<comment type="caution">
    <text evidence="3">The sequence shown here is derived from an EMBL/GenBank/DDBJ whole genome shotgun (WGS) entry which is preliminary data.</text>
</comment>
<feature type="compositionally biased region" description="Basic and acidic residues" evidence="1">
    <location>
        <begin position="37"/>
        <end position="65"/>
    </location>
</feature>
<feature type="chain" id="PRO_5019026656" evidence="2">
    <location>
        <begin position="20"/>
        <end position="105"/>
    </location>
</feature>
<evidence type="ECO:0000313" key="4">
    <source>
        <dbReference type="Proteomes" id="UP000284250"/>
    </source>
</evidence>
<dbReference type="OrthoDB" id="886576at2"/>
<dbReference type="Proteomes" id="UP000284250">
    <property type="component" value="Unassembled WGS sequence"/>
</dbReference>
<keyword evidence="4" id="KW-1185">Reference proteome</keyword>